<protein>
    <recommendedName>
        <fullName evidence="2">Metallo-beta-lactamase domain-containing protein</fullName>
    </recommendedName>
</protein>
<dbReference type="GO" id="GO:0036297">
    <property type="term" value="P:interstrand cross-link repair"/>
    <property type="evidence" value="ECO:0007669"/>
    <property type="project" value="TreeGrafter"/>
</dbReference>
<dbReference type="Gene3D" id="3.60.15.10">
    <property type="entry name" value="Ribonuclease Z/Hydroxyacylglutathione hydrolase-like"/>
    <property type="match status" value="1"/>
</dbReference>
<dbReference type="SUPFAM" id="SSF56281">
    <property type="entry name" value="Metallo-hydrolase/oxidoreductase"/>
    <property type="match status" value="1"/>
</dbReference>
<dbReference type="GO" id="GO:0003684">
    <property type="term" value="F:damaged DNA binding"/>
    <property type="evidence" value="ECO:0007669"/>
    <property type="project" value="TreeGrafter"/>
</dbReference>
<dbReference type="EMBL" id="CDMZ01000540">
    <property type="protein sequence ID" value="CEM16521.1"/>
    <property type="molecule type" value="Genomic_DNA"/>
</dbReference>
<dbReference type="InterPro" id="IPR036866">
    <property type="entry name" value="RibonucZ/Hydroxyglut_hydro"/>
</dbReference>
<dbReference type="PANTHER" id="PTHR23240">
    <property type="entry name" value="DNA CROSS-LINK REPAIR PROTEIN PSO2/SNM1-RELATED"/>
    <property type="match status" value="1"/>
</dbReference>
<dbReference type="VEuPathDB" id="CryptoDB:Cvel_18175"/>
<reference evidence="1" key="1">
    <citation type="submission" date="2014-11" db="EMBL/GenBank/DDBJ databases">
        <authorList>
            <person name="Otto D Thomas"/>
            <person name="Naeem Raeece"/>
        </authorList>
    </citation>
    <scope>NUCLEOTIDE SEQUENCE</scope>
</reference>
<name>A0A0G4FPZ4_9ALVE</name>
<dbReference type="PhylomeDB" id="A0A0G4FPZ4"/>
<dbReference type="PANTHER" id="PTHR23240:SF35">
    <property type="entry name" value="DNA REPAIR METALLO-BETA-LACTAMASE FAMILY PROTEIN-RELATED"/>
    <property type="match status" value="1"/>
</dbReference>
<evidence type="ECO:0000313" key="1">
    <source>
        <dbReference type="EMBL" id="CEM16521.1"/>
    </source>
</evidence>
<dbReference type="GO" id="GO:0035312">
    <property type="term" value="F:5'-3' DNA exonuclease activity"/>
    <property type="evidence" value="ECO:0007669"/>
    <property type="project" value="TreeGrafter"/>
</dbReference>
<sequence>MNKDLAVHHIPGTRFYVDFFRKPVPSGFPGPPIFFLSHFHGDHYSGLSAEWTRGRVICSPVTARLLVRILGVSAEFVQELEVDKRTEIDGSFVTFIDAHHCPGRPGSVWTLSPSRLL</sequence>
<dbReference type="GO" id="GO:0006303">
    <property type="term" value="P:double-strand break repair via nonhomologous end joining"/>
    <property type="evidence" value="ECO:0007669"/>
    <property type="project" value="TreeGrafter"/>
</dbReference>
<evidence type="ECO:0008006" key="2">
    <source>
        <dbReference type="Google" id="ProtNLM"/>
    </source>
</evidence>
<gene>
    <name evidence="1" type="ORF">Cvel_18175</name>
</gene>
<accession>A0A0G4FPZ4</accession>
<proteinExistence type="predicted"/>
<dbReference type="AlphaFoldDB" id="A0A0G4FPZ4"/>
<organism evidence="1">
    <name type="scientific">Chromera velia CCMP2878</name>
    <dbReference type="NCBI Taxonomy" id="1169474"/>
    <lineage>
        <taxon>Eukaryota</taxon>
        <taxon>Sar</taxon>
        <taxon>Alveolata</taxon>
        <taxon>Colpodellida</taxon>
        <taxon>Chromeraceae</taxon>
        <taxon>Chromera</taxon>
    </lineage>
</organism>